<gene>
    <name evidence="2" type="ORF">MANY_29700</name>
</gene>
<evidence type="ECO:0000313" key="3">
    <source>
        <dbReference type="Proteomes" id="UP000467249"/>
    </source>
</evidence>
<accession>A0A6N4WB96</accession>
<protein>
    <recommendedName>
        <fullName evidence="4">Secreted protein</fullName>
    </recommendedName>
</protein>
<evidence type="ECO:0000256" key="1">
    <source>
        <dbReference type="SAM" id="SignalP"/>
    </source>
</evidence>
<dbReference type="EMBL" id="AP022620">
    <property type="protein sequence ID" value="BBZ77633.1"/>
    <property type="molecule type" value="Genomic_DNA"/>
</dbReference>
<keyword evidence="3" id="KW-1185">Reference proteome</keyword>
<evidence type="ECO:0000313" key="2">
    <source>
        <dbReference type="EMBL" id="BBZ77633.1"/>
    </source>
</evidence>
<sequence>MTRVRMGALVGVCAGLALLPVVPSAAADTPSWNGDYEITFIVGPKGGTSLAAGQPEQQYSDVYTLQSSCTGGQCTATIVGGPSPRNPTVPQPVRFTWDGSSWTQVSDFQWECRKDDGTVEWNPARADVRYTPQPDGTLSGTMRTDITGGACQGTVEMNMTATRV</sequence>
<dbReference type="KEGG" id="many:MANY_29700"/>
<proteinExistence type="predicted"/>
<feature type="signal peptide" evidence="1">
    <location>
        <begin position="1"/>
        <end position="27"/>
    </location>
</feature>
<evidence type="ECO:0008006" key="4">
    <source>
        <dbReference type="Google" id="ProtNLM"/>
    </source>
</evidence>
<feature type="chain" id="PRO_5039534129" description="Secreted protein" evidence="1">
    <location>
        <begin position="28"/>
        <end position="164"/>
    </location>
</feature>
<reference evidence="2 3" key="1">
    <citation type="journal article" date="2019" name="Emerg. Microbes Infect.">
        <title>Comprehensive subspecies identification of 175 nontuberculous mycobacteria species based on 7547 genomic profiles.</title>
        <authorList>
            <person name="Matsumoto Y."/>
            <person name="Kinjo T."/>
            <person name="Motooka D."/>
            <person name="Nabeya D."/>
            <person name="Jung N."/>
            <person name="Uechi K."/>
            <person name="Horii T."/>
            <person name="Iida T."/>
            <person name="Fujita J."/>
            <person name="Nakamura S."/>
        </authorList>
    </citation>
    <scope>NUCLEOTIDE SEQUENCE [LARGE SCALE GENOMIC DNA]</scope>
    <source>
        <strain evidence="2 3">JCM 30275</strain>
    </source>
</reference>
<dbReference type="RefSeq" id="WP_163804925.1">
    <property type="nucleotide sequence ID" value="NZ_AP022620.1"/>
</dbReference>
<keyword evidence="1" id="KW-0732">Signal</keyword>
<name>A0A6N4WB96_9MYCO</name>
<dbReference type="Proteomes" id="UP000467249">
    <property type="component" value="Chromosome"/>
</dbReference>
<organism evidence="2 3">
    <name type="scientific">Mycolicibacterium anyangense</name>
    <dbReference type="NCBI Taxonomy" id="1431246"/>
    <lineage>
        <taxon>Bacteria</taxon>
        <taxon>Bacillati</taxon>
        <taxon>Actinomycetota</taxon>
        <taxon>Actinomycetes</taxon>
        <taxon>Mycobacteriales</taxon>
        <taxon>Mycobacteriaceae</taxon>
        <taxon>Mycolicibacterium</taxon>
    </lineage>
</organism>
<dbReference type="AlphaFoldDB" id="A0A6N4WB96"/>